<dbReference type="InterPro" id="IPR046956">
    <property type="entry name" value="RLP23-like"/>
</dbReference>
<dbReference type="InterPro" id="IPR001611">
    <property type="entry name" value="Leu-rich_rpt"/>
</dbReference>
<keyword evidence="5" id="KW-0677">Repeat</keyword>
<evidence type="ECO:0000313" key="11">
    <source>
        <dbReference type="EMBL" id="CDP04886.1"/>
    </source>
</evidence>
<proteinExistence type="predicted"/>
<gene>
    <name evidence="11" type="ORF">GSCOC_T00019683001</name>
</gene>
<dbReference type="SUPFAM" id="SSF52058">
    <property type="entry name" value="L domain-like"/>
    <property type="match status" value="2"/>
</dbReference>
<dbReference type="InterPro" id="IPR032675">
    <property type="entry name" value="LRR_dom_sf"/>
</dbReference>
<sequence length="523" mass="58165">MGKRIQLILVFLHYQMVFSSSPTNASHLCLSDQSQFLLQFKKSIDIDNTASSGYDSNADIFELPNLVRLDLSSCNFWGPIPESLGNLTKMNYLMLNFNNLTGQVPSGLGNLEQLIFLDFSYNSLEGQMPQYLPSLIFLDLESNQLTGQLYDFQYQSIQRIYLSGNKLDGRVPKSVSKLVNLALLDLSSNNFGGVVQASMFSNCNQLQTFDLSNNNILLITDGVNSTLPQSVAFLFLSSRGIKDLDFLVPANNLYKLDLSEKLLHGDIFSDKKWYNWSQRLFCLNLSYNSLIDLSQLPFPNLVYLDLSSCLLQGPVVISPASIQVFMIPDNNLTGEIPSSICKSSSLAILDLLNNNLIGGIPLCLGNMSMDLSVLDTHKNHFGNIPATFPVGNKLSALNLRDNQLEGALPNSLSNCRELKVLDLGNNNFRWLGTLPKLQVLSLRSNNLQGNLRVQKLTATGSLELDQEDNEEFFSGFTWKAVLIGYGCGMVIGIIIACFIFLTGKPKWFNKIVQEAASKLVRKK</sequence>
<dbReference type="PROSITE" id="PS51450">
    <property type="entry name" value="LRR"/>
    <property type="match status" value="1"/>
</dbReference>
<dbReference type="Gene3D" id="3.80.10.10">
    <property type="entry name" value="Ribonuclease Inhibitor"/>
    <property type="match status" value="3"/>
</dbReference>
<reference evidence="12" key="1">
    <citation type="journal article" date="2014" name="Science">
        <title>The coffee genome provides insight into the convergent evolution of caffeine biosynthesis.</title>
        <authorList>
            <person name="Denoeud F."/>
            <person name="Carretero-Paulet L."/>
            <person name="Dereeper A."/>
            <person name="Droc G."/>
            <person name="Guyot R."/>
            <person name="Pietrella M."/>
            <person name="Zheng C."/>
            <person name="Alberti A."/>
            <person name="Anthony F."/>
            <person name="Aprea G."/>
            <person name="Aury J.M."/>
            <person name="Bento P."/>
            <person name="Bernard M."/>
            <person name="Bocs S."/>
            <person name="Campa C."/>
            <person name="Cenci A."/>
            <person name="Combes M.C."/>
            <person name="Crouzillat D."/>
            <person name="Da Silva C."/>
            <person name="Daddiego L."/>
            <person name="De Bellis F."/>
            <person name="Dussert S."/>
            <person name="Garsmeur O."/>
            <person name="Gayraud T."/>
            <person name="Guignon V."/>
            <person name="Jahn K."/>
            <person name="Jamilloux V."/>
            <person name="Joet T."/>
            <person name="Labadie K."/>
            <person name="Lan T."/>
            <person name="Leclercq J."/>
            <person name="Lepelley M."/>
            <person name="Leroy T."/>
            <person name="Li L.T."/>
            <person name="Librado P."/>
            <person name="Lopez L."/>
            <person name="Munoz A."/>
            <person name="Noel B."/>
            <person name="Pallavicini A."/>
            <person name="Perrotta G."/>
            <person name="Poncet V."/>
            <person name="Pot D."/>
            <person name="Priyono X."/>
            <person name="Rigoreau M."/>
            <person name="Rouard M."/>
            <person name="Rozas J."/>
            <person name="Tranchant-Dubreuil C."/>
            <person name="VanBuren R."/>
            <person name="Zhang Q."/>
            <person name="Andrade A.C."/>
            <person name="Argout X."/>
            <person name="Bertrand B."/>
            <person name="de Kochko A."/>
            <person name="Graziosi G."/>
            <person name="Henry R.J."/>
            <person name="Jayarama X."/>
            <person name="Ming R."/>
            <person name="Nagai C."/>
            <person name="Rounsley S."/>
            <person name="Sankoff D."/>
            <person name="Giuliano G."/>
            <person name="Albert V.A."/>
            <person name="Wincker P."/>
            <person name="Lashermes P."/>
        </authorList>
    </citation>
    <scope>NUCLEOTIDE SEQUENCE [LARGE SCALE GENOMIC DNA]</scope>
    <source>
        <strain evidence="12">cv. DH200-94</strain>
    </source>
</reference>
<accession>A0A068U8R7</accession>
<feature type="chain" id="PRO_5001654674" description="Leucine-rich repeat-containing N-terminal plant-type domain-containing protein" evidence="10">
    <location>
        <begin position="20"/>
        <end position="523"/>
    </location>
</feature>
<dbReference type="PANTHER" id="PTHR48061:SF46">
    <property type="entry name" value="LEUCINE-RICH REPEAT-CONTAINING N-TERMINAL PLANT-TYPE DOMAIN-CONTAINING PROTEIN"/>
    <property type="match status" value="1"/>
</dbReference>
<comment type="subcellular location">
    <subcellularLocation>
        <location evidence="1">Membrane</location>
        <topology evidence="1">Single-pass type I membrane protein</topology>
    </subcellularLocation>
</comment>
<dbReference type="OrthoDB" id="442066at2759"/>
<dbReference type="AlphaFoldDB" id="A0A068U8R7"/>
<dbReference type="PhylomeDB" id="A0A068U8R7"/>
<dbReference type="PANTHER" id="PTHR48061">
    <property type="entry name" value="LEUCINE-RICH REPEAT RECEPTOR PROTEIN KINASE EMS1-LIKE-RELATED"/>
    <property type="match status" value="1"/>
</dbReference>
<evidence type="ECO:0008006" key="13">
    <source>
        <dbReference type="Google" id="ProtNLM"/>
    </source>
</evidence>
<evidence type="ECO:0000256" key="6">
    <source>
        <dbReference type="ARBA" id="ARBA00022989"/>
    </source>
</evidence>
<keyword evidence="8" id="KW-0325">Glycoprotein</keyword>
<dbReference type="OMA" id="TNASHLC"/>
<evidence type="ECO:0000256" key="1">
    <source>
        <dbReference type="ARBA" id="ARBA00004479"/>
    </source>
</evidence>
<dbReference type="Proteomes" id="UP000295252">
    <property type="component" value="Chromosome III"/>
</dbReference>
<keyword evidence="6 9" id="KW-1133">Transmembrane helix</keyword>
<keyword evidence="12" id="KW-1185">Reference proteome</keyword>
<evidence type="ECO:0000256" key="5">
    <source>
        <dbReference type="ARBA" id="ARBA00022737"/>
    </source>
</evidence>
<keyword evidence="7 9" id="KW-0472">Membrane</keyword>
<evidence type="ECO:0000256" key="3">
    <source>
        <dbReference type="ARBA" id="ARBA00022692"/>
    </source>
</evidence>
<evidence type="ECO:0000256" key="7">
    <source>
        <dbReference type="ARBA" id="ARBA00023136"/>
    </source>
</evidence>
<dbReference type="FunFam" id="3.80.10.10:FF:000041">
    <property type="entry name" value="LRR receptor-like serine/threonine-protein kinase ERECTA"/>
    <property type="match status" value="1"/>
</dbReference>
<dbReference type="InParanoid" id="A0A068U8R7"/>
<dbReference type="Pfam" id="PF00560">
    <property type="entry name" value="LRR_1"/>
    <property type="match status" value="4"/>
</dbReference>
<protein>
    <recommendedName>
        <fullName evidence="13">Leucine-rich repeat-containing N-terminal plant-type domain-containing protein</fullName>
    </recommendedName>
</protein>
<keyword evidence="4 10" id="KW-0732">Signal</keyword>
<feature type="transmembrane region" description="Helical" evidence="9">
    <location>
        <begin position="482"/>
        <end position="501"/>
    </location>
</feature>
<dbReference type="Gramene" id="CDP04886">
    <property type="protein sequence ID" value="CDP04886"/>
    <property type="gene ID" value="GSCOC_T00019683001"/>
</dbReference>
<evidence type="ECO:0000256" key="4">
    <source>
        <dbReference type="ARBA" id="ARBA00022729"/>
    </source>
</evidence>
<dbReference type="GO" id="GO:0016020">
    <property type="term" value="C:membrane"/>
    <property type="evidence" value="ECO:0007669"/>
    <property type="project" value="UniProtKB-SubCell"/>
</dbReference>
<dbReference type="EMBL" id="HG739098">
    <property type="protein sequence ID" value="CDP04886.1"/>
    <property type="molecule type" value="Genomic_DNA"/>
</dbReference>
<organism evidence="11 12">
    <name type="scientific">Coffea canephora</name>
    <name type="common">Robusta coffee</name>
    <dbReference type="NCBI Taxonomy" id="49390"/>
    <lineage>
        <taxon>Eukaryota</taxon>
        <taxon>Viridiplantae</taxon>
        <taxon>Streptophyta</taxon>
        <taxon>Embryophyta</taxon>
        <taxon>Tracheophyta</taxon>
        <taxon>Spermatophyta</taxon>
        <taxon>Magnoliopsida</taxon>
        <taxon>eudicotyledons</taxon>
        <taxon>Gunneridae</taxon>
        <taxon>Pentapetalae</taxon>
        <taxon>asterids</taxon>
        <taxon>lamiids</taxon>
        <taxon>Gentianales</taxon>
        <taxon>Rubiaceae</taxon>
        <taxon>Ixoroideae</taxon>
        <taxon>Gardenieae complex</taxon>
        <taxon>Bertiereae - Coffeeae clade</taxon>
        <taxon>Coffeeae</taxon>
        <taxon>Coffea</taxon>
    </lineage>
</organism>
<evidence type="ECO:0000256" key="8">
    <source>
        <dbReference type="ARBA" id="ARBA00023180"/>
    </source>
</evidence>
<evidence type="ECO:0000256" key="2">
    <source>
        <dbReference type="ARBA" id="ARBA00022614"/>
    </source>
</evidence>
<keyword evidence="3 9" id="KW-0812">Transmembrane</keyword>
<feature type="signal peptide" evidence="10">
    <location>
        <begin position="1"/>
        <end position="19"/>
    </location>
</feature>
<keyword evidence="2" id="KW-0433">Leucine-rich repeat</keyword>
<evidence type="ECO:0000313" key="12">
    <source>
        <dbReference type="Proteomes" id="UP000295252"/>
    </source>
</evidence>
<dbReference type="STRING" id="49390.A0A068U8R7"/>
<name>A0A068U8R7_COFCA</name>
<evidence type="ECO:0000256" key="9">
    <source>
        <dbReference type="SAM" id="Phobius"/>
    </source>
</evidence>
<evidence type="ECO:0000256" key="10">
    <source>
        <dbReference type="SAM" id="SignalP"/>
    </source>
</evidence>